<proteinExistence type="predicted"/>
<protein>
    <submittedName>
        <fullName evidence="1">Uncharacterized protein</fullName>
    </submittedName>
</protein>
<sequence>MPTREDFLPYLQQNPIGDGTPSYVDSFQGFETYFSQPNHFSQLNPASINVTHISSTSTTPAAATIPHMTVDDLLVAPGRESLTVLDPLRRLNIIKKSDLPGAYPTYNHLPRDIIENGWEKPDMLAFLEDAHRNRKSGDINGKKVKKIVETVKEKIHEKLTQGGATETNHLTQAEINTLVLRGHCFGFGTLPHPGQPSSSASVDQDEQLRIANEKIVLADEKIAIANEKIVRLENDKADQGKVMKYLHILAHKVVSKFPEFLDEDEDATQE</sequence>
<dbReference type="EMBL" id="QGKY02001250">
    <property type="protein sequence ID" value="KAF2560341.1"/>
    <property type="molecule type" value="Genomic_DNA"/>
</dbReference>
<organism evidence="1">
    <name type="scientific">Brassica cretica</name>
    <name type="common">Mustard</name>
    <dbReference type="NCBI Taxonomy" id="69181"/>
    <lineage>
        <taxon>Eukaryota</taxon>
        <taxon>Viridiplantae</taxon>
        <taxon>Streptophyta</taxon>
        <taxon>Embryophyta</taxon>
        <taxon>Tracheophyta</taxon>
        <taxon>Spermatophyta</taxon>
        <taxon>Magnoliopsida</taxon>
        <taxon>eudicotyledons</taxon>
        <taxon>Gunneridae</taxon>
        <taxon>Pentapetalae</taxon>
        <taxon>rosids</taxon>
        <taxon>malvids</taxon>
        <taxon>Brassicales</taxon>
        <taxon>Brassicaceae</taxon>
        <taxon>Brassiceae</taxon>
        <taxon>Brassica</taxon>
    </lineage>
</organism>
<comment type="caution">
    <text evidence="1">The sequence shown here is derived from an EMBL/GenBank/DDBJ whole genome shotgun (WGS) entry which is preliminary data.</text>
</comment>
<evidence type="ECO:0000313" key="1">
    <source>
        <dbReference type="EMBL" id="KAF2560341.1"/>
    </source>
</evidence>
<name>A0A3N6R3H9_BRACR</name>
<accession>A0A3N6R3H9</accession>
<reference evidence="1" key="1">
    <citation type="submission" date="2019-12" db="EMBL/GenBank/DDBJ databases">
        <title>Genome sequencing and annotation of Brassica cretica.</title>
        <authorList>
            <person name="Studholme D.J."/>
            <person name="Sarris P.F."/>
        </authorList>
    </citation>
    <scope>NUCLEOTIDE SEQUENCE</scope>
    <source>
        <strain evidence="1">PFS-102/07</strain>
        <tissue evidence="1">Leaf</tissue>
    </source>
</reference>
<gene>
    <name evidence="1" type="ORF">F2Q70_00018971</name>
</gene>
<dbReference type="AlphaFoldDB" id="A0A3N6R3H9"/>